<feature type="signal peptide" evidence="1">
    <location>
        <begin position="1"/>
        <end position="22"/>
    </location>
</feature>
<comment type="caution">
    <text evidence="2">The sequence shown here is derived from an EMBL/GenBank/DDBJ whole genome shotgun (WGS) entry which is preliminary data.</text>
</comment>
<organism evidence="2 3">
    <name type="scientific">Pontibacter fetidus</name>
    <dbReference type="NCBI Taxonomy" id="2700082"/>
    <lineage>
        <taxon>Bacteria</taxon>
        <taxon>Pseudomonadati</taxon>
        <taxon>Bacteroidota</taxon>
        <taxon>Cytophagia</taxon>
        <taxon>Cytophagales</taxon>
        <taxon>Hymenobacteraceae</taxon>
        <taxon>Pontibacter</taxon>
    </lineage>
</organism>
<reference evidence="2 3" key="1">
    <citation type="submission" date="2020-01" db="EMBL/GenBank/DDBJ databases">
        <authorList>
            <person name="Kim M.K."/>
        </authorList>
    </citation>
    <scope>NUCLEOTIDE SEQUENCE [LARGE SCALE GENOMIC DNA]</scope>
    <source>
        <strain evidence="2 3">BT213</strain>
    </source>
</reference>
<sequence>MRFYTRLLLLFVCLLAGTALQAQPGRDPFGKSRIQYKNFDWKLYNTQNFNLYFYKGGEQTAKDAADYAERELKRITSLIGYYPYSKITLILYNSPTDLRQSNIGLYSDQFQTGGETLFMKNKLQLAYDGTKTDFKTQLSYQLTELLLNDMMYGGSLKEALQSSYLLRLPEWFVTGVAAYTAEGWSLDMDSHIRDLLLDGNKLRPEQTLMRYPELTGQSVWNYIAERYGYTSIQNILNLTRITRDVEIGITSSLNVPYKRFLQDWLNYYQQINARSDNPFVSLPDDKKLFDKNKRALRYTEPVLNPDGTLLAYAENDHGSYKIIVKDVKGRGSRVVWRGGYKTLDQPTDYSLPVLAWRTNSQLGFVESRRGKMLLRQVNAKNKSSFLPFYDDLTKPATTLERFTQVRDMSYSEDGSQVVISAVDGGQTDLYLLQSNGKLVGQLTNDIYDDVSPVFLKGGKGIVFSSNRWVDSTGRVQQASFRDVVDNYDIFLLQQTAPVTVTQLTSGIASELRPRATADGNFIFLSEESGIRSLYTYNLATNTATPVSNFIQNISAYDFNAVSSTLALTAKDYGRDFIYLIPNYSFVSPASTDNQLKTARQIILETRARVPQTSATTRKLLDNDKAKTEDERTEGEINIENYEFGTEAAKADTIAKTDTTAKAAEKVVATPKTGTAPEFKLSGPLNYDTRFSVHEIITSVYADPQLGFGLVAGVNMSDLFENHHIRGTAFIRTDLQTSRTFAEYVNLKNRVDIGVQFKRDVLVSSLPNAPSNLVRNTKNELAPLLVYPLSYSTSLRVQPRLATTRFTYVTEFVTPDSVNNLYGGNVELVFDNSVVTGVNMMEGTRMKVGLLKMQDFENKRANFNKFYVDLRHYQKLHREIILATRLSYGAFFGNSPKSYLIGGMDNWLFAGEDNEIEPGDVNIPSAPELFYQEYAMPLRGFNYNARTGNKHLLANAELRIPILQYLYNGAIGSGFFRNLQLTAFADAGSAYNGSNPFTGNNSINTRIVGGRTDATNRNPFEITVINYRNPFLVGYGFGARSTLFGVYGKLDVAWSEDDLGSQGPKLYVTLGYDF</sequence>
<dbReference type="RefSeq" id="WP_162347163.1">
    <property type="nucleotide sequence ID" value="NZ_JAAEAA010000020.1"/>
</dbReference>
<dbReference type="AlphaFoldDB" id="A0A6B2HA14"/>
<protein>
    <recommendedName>
        <fullName evidence="4">WD40 repeat protein</fullName>
    </recommendedName>
</protein>
<keyword evidence="1" id="KW-0732">Signal</keyword>
<evidence type="ECO:0008006" key="4">
    <source>
        <dbReference type="Google" id="ProtNLM"/>
    </source>
</evidence>
<dbReference type="InterPro" id="IPR011042">
    <property type="entry name" value="6-blade_b-propeller_TolB-like"/>
</dbReference>
<dbReference type="PANTHER" id="PTHR36842">
    <property type="entry name" value="PROTEIN TOLB HOMOLOG"/>
    <property type="match status" value="1"/>
</dbReference>
<evidence type="ECO:0000313" key="2">
    <source>
        <dbReference type="EMBL" id="NDK57100.1"/>
    </source>
</evidence>
<name>A0A6B2HA14_9BACT</name>
<keyword evidence="3" id="KW-1185">Reference proteome</keyword>
<dbReference type="Proteomes" id="UP000478546">
    <property type="component" value="Unassembled WGS sequence"/>
</dbReference>
<dbReference type="Gene3D" id="2.120.10.30">
    <property type="entry name" value="TolB, C-terminal domain"/>
    <property type="match status" value="2"/>
</dbReference>
<proteinExistence type="predicted"/>
<dbReference type="SUPFAM" id="SSF82171">
    <property type="entry name" value="DPP6 N-terminal domain-like"/>
    <property type="match status" value="1"/>
</dbReference>
<evidence type="ECO:0000313" key="3">
    <source>
        <dbReference type="Proteomes" id="UP000478546"/>
    </source>
</evidence>
<gene>
    <name evidence="2" type="ORF">GWO68_14335</name>
</gene>
<accession>A0A6B2HA14</accession>
<evidence type="ECO:0000256" key="1">
    <source>
        <dbReference type="SAM" id="SignalP"/>
    </source>
</evidence>
<feature type="chain" id="PRO_5025631852" description="WD40 repeat protein" evidence="1">
    <location>
        <begin position="23"/>
        <end position="1073"/>
    </location>
</feature>
<dbReference type="Gene3D" id="2.40.160.50">
    <property type="entry name" value="membrane protein fhac: a member of the omp85/tpsb transporter family"/>
    <property type="match status" value="1"/>
</dbReference>
<dbReference type="EMBL" id="JAAEAA010000020">
    <property type="protein sequence ID" value="NDK57100.1"/>
    <property type="molecule type" value="Genomic_DNA"/>
</dbReference>